<evidence type="ECO:0000313" key="2">
    <source>
        <dbReference type="EMBL" id="KAK6971823.1"/>
    </source>
</evidence>
<dbReference type="AlphaFoldDB" id="A0AAV9Z5E9"/>
<comment type="caution">
    <text evidence="2">The sequence shown here is derived from an EMBL/GenBank/DDBJ whole genome shotgun (WGS) entry which is preliminary data.</text>
</comment>
<name>A0AAV9Z5E9_9AGAR</name>
<accession>A0AAV9Z5E9</accession>
<dbReference type="Proteomes" id="UP001362999">
    <property type="component" value="Unassembled WGS sequence"/>
</dbReference>
<protein>
    <submittedName>
        <fullName evidence="2">Uncharacterized protein</fullName>
    </submittedName>
</protein>
<organism evidence="2 3">
    <name type="scientific">Favolaschia claudopus</name>
    <dbReference type="NCBI Taxonomy" id="2862362"/>
    <lineage>
        <taxon>Eukaryota</taxon>
        <taxon>Fungi</taxon>
        <taxon>Dikarya</taxon>
        <taxon>Basidiomycota</taxon>
        <taxon>Agaricomycotina</taxon>
        <taxon>Agaricomycetes</taxon>
        <taxon>Agaricomycetidae</taxon>
        <taxon>Agaricales</taxon>
        <taxon>Marasmiineae</taxon>
        <taxon>Mycenaceae</taxon>
        <taxon>Favolaschia</taxon>
    </lineage>
</organism>
<evidence type="ECO:0000256" key="1">
    <source>
        <dbReference type="SAM" id="MobiDB-lite"/>
    </source>
</evidence>
<proteinExistence type="predicted"/>
<feature type="region of interest" description="Disordered" evidence="1">
    <location>
        <begin position="104"/>
        <end position="151"/>
    </location>
</feature>
<keyword evidence="3" id="KW-1185">Reference proteome</keyword>
<sequence>MYTVHGKLDAGIEIRRHCQSVPSTESALHHSGSGGLVLVSVATESSGVEFESELGVNSIALSGIELRLELTASSARRFPPATNPSTEMIHRSFPTQTDIRITASSPFGVGSDKRGSKLPQSVSRRPGLAENSDKAWVPAARAGPRSDKSKMGKIISPRRVGAAVMRRVCGGSSGRPKHTCIDGPGKESTLSWKLVLSQFYCMLDAAVMRWEAAVKRRPRRNM</sequence>
<dbReference type="EMBL" id="JAWWNJ010000204">
    <property type="protein sequence ID" value="KAK6971823.1"/>
    <property type="molecule type" value="Genomic_DNA"/>
</dbReference>
<reference evidence="2 3" key="1">
    <citation type="journal article" date="2024" name="J Genomics">
        <title>Draft genome sequencing and assembly of Favolaschia claudopus CIRM-BRFM 2984 isolated from oak limbs.</title>
        <authorList>
            <person name="Navarro D."/>
            <person name="Drula E."/>
            <person name="Chaduli D."/>
            <person name="Cazenave R."/>
            <person name="Ahrendt S."/>
            <person name="Wang J."/>
            <person name="Lipzen A."/>
            <person name="Daum C."/>
            <person name="Barry K."/>
            <person name="Grigoriev I.V."/>
            <person name="Favel A."/>
            <person name="Rosso M.N."/>
            <person name="Martin F."/>
        </authorList>
    </citation>
    <scope>NUCLEOTIDE SEQUENCE [LARGE SCALE GENOMIC DNA]</scope>
    <source>
        <strain evidence="2 3">CIRM-BRFM 2984</strain>
    </source>
</reference>
<gene>
    <name evidence="2" type="ORF">R3P38DRAFT_2813471</name>
</gene>
<evidence type="ECO:0000313" key="3">
    <source>
        <dbReference type="Proteomes" id="UP001362999"/>
    </source>
</evidence>